<keyword evidence="1 5" id="KW-0413">Isomerase</keyword>
<dbReference type="InterPro" id="IPR029767">
    <property type="entry name" value="WecB-like"/>
</dbReference>
<dbReference type="Pfam" id="PF02350">
    <property type="entry name" value="Epimerase_2"/>
    <property type="match status" value="1"/>
</dbReference>
<evidence type="ECO:0000313" key="7">
    <source>
        <dbReference type="EMBL" id="KXU08415.1"/>
    </source>
</evidence>
<evidence type="ECO:0000256" key="2">
    <source>
        <dbReference type="ARBA" id="ARBA00038209"/>
    </source>
</evidence>
<dbReference type="Gene3D" id="3.40.50.2000">
    <property type="entry name" value="Glycogen Phosphorylase B"/>
    <property type="match status" value="2"/>
</dbReference>
<gene>
    <name evidence="7" type="ORF">SORDD25_00523</name>
</gene>
<dbReference type="SUPFAM" id="SSF53756">
    <property type="entry name" value="UDP-Glycosyltransferase/glycogen phosphorylase"/>
    <property type="match status" value="1"/>
</dbReference>
<name>A0A139R197_STROR</name>
<dbReference type="GO" id="GO:0008761">
    <property type="term" value="F:UDP-N-acetylglucosamine 2-epimerase activity"/>
    <property type="evidence" value="ECO:0007669"/>
    <property type="project" value="UniProtKB-EC"/>
</dbReference>
<evidence type="ECO:0000256" key="1">
    <source>
        <dbReference type="ARBA" id="ARBA00023235"/>
    </source>
</evidence>
<dbReference type="AlphaFoldDB" id="A0A139R197"/>
<dbReference type="FunFam" id="3.40.50.2000:FF:000043">
    <property type="entry name" value="UDP-N-acetylglucosamine 2-epimerase"/>
    <property type="match status" value="1"/>
</dbReference>
<reference evidence="7 8" key="1">
    <citation type="submission" date="2016-01" db="EMBL/GenBank/DDBJ databases">
        <title>Highly variable Streptococcus oralis are common among viridans streptococci isolated from primates.</title>
        <authorList>
            <person name="Denapaite D."/>
            <person name="Rieger M."/>
            <person name="Koendgen S."/>
            <person name="Brueckner R."/>
            <person name="Ochigava I."/>
            <person name="Kappeler P."/>
            <person name="Maetz-Rensing K."/>
            <person name="Leendertz F."/>
            <person name="Hakenbeck R."/>
        </authorList>
    </citation>
    <scope>NUCLEOTIDE SEQUENCE [LARGE SCALE GENOMIC DNA]</scope>
    <source>
        <strain evidence="7 8">DD25</strain>
    </source>
</reference>
<evidence type="ECO:0000259" key="6">
    <source>
        <dbReference type="Pfam" id="PF02350"/>
    </source>
</evidence>
<dbReference type="PATRIC" id="fig|1303.86.peg.540"/>
<sequence length="385" mass="43164">MKKLKVMVVFGTRPEAIKMAPLVLELQKHSDSIETITVVTAQHRQMLDQVLETFRIEPHYDLDIMGKNQSLLDITGKILEKFDPVVKQELPDIILVHGDTTTTFAASLVAFYNQVRIGHVEAGLRTFDKYSPFPEEMNRQMTDSLADLYFAPTSESKENLLKENHPESAIVITGNTAIDALKLTVQSDYYHEVLDQLDPDKKLVLVTMHRRENQGQPMRNVFAALREMVDLHQEIEVVYPVHLSPVVQEAAKDILAGHDRIHLIEPLDVLDFHNLASRSYFIMTDSGGVQEEAPSLGKPVLVLRDTTERPEGVRAGTLKLVGTDPVSVKEAMTALLTDETLYGQMSQAPNPYGDGNASERIVQTIKHYFGFAESASEFQEGARTK</sequence>
<protein>
    <recommendedName>
        <fullName evidence="3">UDP-N-acetylglucosamine 2-epimerase (non-hydrolyzing)</fullName>
        <ecNumber evidence="3">5.1.3.14</ecNumber>
    </recommendedName>
    <alternativeName>
        <fullName evidence="4">UDP-GlcNAc-2-epimerase</fullName>
    </alternativeName>
</protein>
<dbReference type="PANTHER" id="PTHR43174">
    <property type="entry name" value="UDP-N-ACETYLGLUCOSAMINE 2-EPIMERASE"/>
    <property type="match status" value="1"/>
</dbReference>
<evidence type="ECO:0000256" key="4">
    <source>
        <dbReference type="ARBA" id="ARBA00079400"/>
    </source>
</evidence>
<dbReference type="InterPro" id="IPR003331">
    <property type="entry name" value="UDP_GlcNAc_Epimerase_2_dom"/>
</dbReference>
<evidence type="ECO:0000313" key="8">
    <source>
        <dbReference type="Proteomes" id="UP000071369"/>
    </source>
</evidence>
<comment type="caution">
    <text evidence="7">The sequence shown here is derived from an EMBL/GenBank/DDBJ whole genome shotgun (WGS) entry which is preliminary data.</text>
</comment>
<organism evidence="7 8">
    <name type="scientific">Streptococcus oralis</name>
    <dbReference type="NCBI Taxonomy" id="1303"/>
    <lineage>
        <taxon>Bacteria</taxon>
        <taxon>Bacillati</taxon>
        <taxon>Bacillota</taxon>
        <taxon>Bacilli</taxon>
        <taxon>Lactobacillales</taxon>
        <taxon>Streptococcaceae</taxon>
        <taxon>Streptococcus</taxon>
    </lineage>
</organism>
<proteinExistence type="inferred from homology"/>
<dbReference type="NCBIfam" id="TIGR00236">
    <property type="entry name" value="wecB"/>
    <property type="match status" value="1"/>
</dbReference>
<dbReference type="Proteomes" id="UP000071369">
    <property type="component" value="Unassembled WGS sequence"/>
</dbReference>
<dbReference type="EMBL" id="LQZC01000005">
    <property type="protein sequence ID" value="KXU08415.1"/>
    <property type="molecule type" value="Genomic_DNA"/>
</dbReference>
<evidence type="ECO:0000256" key="3">
    <source>
        <dbReference type="ARBA" id="ARBA00038858"/>
    </source>
</evidence>
<comment type="similarity">
    <text evidence="2 5">Belongs to the UDP-N-acetylglucosamine 2-epimerase family.</text>
</comment>
<dbReference type="PANTHER" id="PTHR43174:SF2">
    <property type="entry name" value="UDP-N-ACETYLGLUCOSAMINE 2-EPIMERASE"/>
    <property type="match status" value="1"/>
</dbReference>
<evidence type="ECO:0000256" key="5">
    <source>
        <dbReference type="RuleBase" id="RU003513"/>
    </source>
</evidence>
<dbReference type="EC" id="5.1.3.14" evidence="3"/>
<dbReference type="RefSeq" id="WP_061852523.1">
    <property type="nucleotide sequence ID" value="NZ_KQ970788.1"/>
</dbReference>
<accession>A0A139R197</accession>
<dbReference type="CDD" id="cd03786">
    <property type="entry name" value="GTB_UDP-GlcNAc_2-Epimerase"/>
    <property type="match status" value="1"/>
</dbReference>
<feature type="domain" description="UDP-N-acetylglucosamine 2-epimerase" evidence="6">
    <location>
        <begin position="28"/>
        <end position="366"/>
    </location>
</feature>